<keyword evidence="3" id="KW-1185">Reference proteome</keyword>
<comment type="caution">
    <text evidence="2">The sequence shown here is derived from an EMBL/GenBank/DDBJ whole genome shotgun (WGS) entry which is preliminary data.</text>
</comment>
<dbReference type="InterPro" id="IPR029063">
    <property type="entry name" value="SAM-dependent_MTases_sf"/>
</dbReference>
<name>A0ABX5F6J0_9CHRO</name>
<keyword evidence="2" id="KW-0489">Methyltransferase</keyword>
<dbReference type="Proteomes" id="UP000238218">
    <property type="component" value="Unassembled WGS sequence"/>
</dbReference>
<dbReference type="SUPFAM" id="SSF53335">
    <property type="entry name" value="S-adenosyl-L-methionine-dependent methyltransferases"/>
    <property type="match status" value="1"/>
</dbReference>
<dbReference type="EMBL" id="PVWP01000011">
    <property type="protein sequence ID" value="PSB36213.1"/>
    <property type="molecule type" value="Genomic_DNA"/>
</dbReference>
<evidence type="ECO:0000313" key="2">
    <source>
        <dbReference type="EMBL" id="PSB36213.1"/>
    </source>
</evidence>
<accession>A0ABX5F6J0</accession>
<dbReference type="GO" id="GO:0008168">
    <property type="term" value="F:methyltransferase activity"/>
    <property type="evidence" value="ECO:0007669"/>
    <property type="project" value="UniProtKB-KW"/>
</dbReference>
<dbReference type="InterPro" id="IPR013216">
    <property type="entry name" value="Methyltransf_11"/>
</dbReference>
<evidence type="ECO:0000313" key="3">
    <source>
        <dbReference type="Proteomes" id="UP000238218"/>
    </source>
</evidence>
<dbReference type="InterPro" id="IPR050508">
    <property type="entry name" value="Methyltransf_Superfamily"/>
</dbReference>
<dbReference type="CDD" id="cd02440">
    <property type="entry name" value="AdoMet_MTases"/>
    <property type="match status" value="1"/>
</dbReference>
<dbReference type="RefSeq" id="WP_106222774.1">
    <property type="nucleotide sequence ID" value="NZ_PVWP01000011.1"/>
</dbReference>
<gene>
    <name evidence="2" type="ORF">C7B81_14570</name>
</gene>
<dbReference type="Gene3D" id="3.40.50.150">
    <property type="entry name" value="Vaccinia Virus protein VP39"/>
    <property type="match status" value="1"/>
</dbReference>
<dbReference type="PANTHER" id="PTHR42912:SF80">
    <property type="entry name" value="METHYLTRANSFERASE DOMAIN-CONTAINING PROTEIN"/>
    <property type="match status" value="1"/>
</dbReference>
<organism evidence="2 3">
    <name type="scientific">Aphanothece cf. minutissima CCALA 015</name>
    <dbReference type="NCBI Taxonomy" id="2107695"/>
    <lineage>
        <taxon>Bacteria</taxon>
        <taxon>Bacillati</taxon>
        <taxon>Cyanobacteriota</taxon>
        <taxon>Cyanophyceae</taxon>
        <taxon>Oscillatoriophycideae</taxon>
        <taxon>Chroococcales</taxon>
        <taxon>Aphanothecaceae</taxon>
        <taxon>Aphanothece</taxon>
    </lineage>
</organism>
<dbReference type="GO" id="GO:0032259">
    <property type="term" value="P:methylation"/>
    <property type="evidence" value="ECO:0007669"/>
    <property type="project" value="UniProtKB-KW"/>
</dbReference>
<keyword evidence="2" id="KW-0808">Transferase</keyword>
<evidence type="ECO:0000259" key="1">
    <source>
        <dbReference type="Pfam" id="PF08241"/>
    </source>
</evidence>
<dbReference type="PANTHER" id="PTHR42912">
    <property type="entry name" value="METHYLTRANSFERASE"/>
    <property type="match status" value="1"/>
</dbReference>
<protein>
    <submittedName>
        <fullName evidence="2">SAM-dependent methyltransferase</fullName>
    </submittedName>
</protein>
<feature type="domain" description="Methyltransferase type 11" evidence="1">
    <location>
        <begin position="160"/>
        <end position="262"/>
    </location>
</feature>
<reference evidence="2 3" key="1">
    <citation type="submission" date="2018-03" db="EMBL/GenBank/DDBJ databases">
        <title>The ancient ancestry and fast evolution of plastids.</title>
        <authorList>
            <person name="Moore K.R."/>
            <person name="Magnabosco C."/>
            <person name="Momper L."/>
            <person name="Gold D.A."/>
            <person name="Bosak T."/>
            <person name="Fournier G.P."/>
        </authorList>
    </citation>
    <scope>NUCLEOTIDE SEQUENCE [LARGE SCALE GENOMIC DNA]</scope>
    <source>
        <strain evidence="2 3">CCALA 015</strain>
    </source>
</reference>
<sequence>MAQAQPVAPALTPASPAPPPNWVASRHPLGWLIDRLLAVEPLRRLLFLQARQLIIRTAERRGIAWRARREELVRQAEPLLASSTEAATQAPPYYRARFHAYQEGNLCWAAAGEAEQATDAMALRVWPGETLEPQEAQRRLRDAIFAAIAPSLTGPVRTALDIGCSVGVGTLALKDWLDRREGTDVAVEGLDLSPQMLAVARVRDPEGRIRRWHHAAAEASGLTAASVDLITLQFVCHELPADATRAVLRETARLLRPGGVVALVDQDPDSAVIRRLPAPIATLLKSTEPYLEEYFSLDLPRALEQAGFRDVRREACDPRHRVLVAVR</sequence>
<proteinExistence type="predicted"/>
<dbReference type="Pfam" id="PF08241">
    <property type="entry name" value="Methyltransf_11"/>
    <property type="match status" value="1"/>
</dbReference>